<dbReference type="PANTHER" id="PTHR35871:SF1">
    <property type="entry name" value="CXC1-LIKE CYSTEINE CLUSTER ASSOCIATED WITH KDZ TRANSPOSASES DOMAIN-CONTAINING PROTEIN"/>
    <property type="match status" value="1"/>
</dbReference>
<sequence length="590" mass="65307">MAPRKKGSKREHGSSGKFISNKKPHIDHSDISESGHQDSSDWDLEADDEHEDPGYISDSQSDSGSDDEYASIPSPSTWISAATKAKALEVLEHSRISVTVGSMRGAELKFDGPIDKPGGARDKTGKARGPYGVGGLSARRARELRKAARDKKESGELDEGRFQKEVEAVNALEKKKPRENTNLASFFGPKPSTPSSGLRTLRQGCVGVVEIEDNSDMPLAHPLPVSENGPVIMSIDSDQDEESLTHVGSAAPSSPSDEQEVEVADGIAEFVEGVLDEGEPKTWEKLQALAEEGLKNARKRKSYRDEVVFASLVQLYRFAPRQGRLRGSLRVARNLGQGPAFARVLNAHARHFEAMGSLKPGQQGKRPSGSSGSGESALDDEAFSLGVKSFLRTLAPGTVTPTLLQRHLCKAKRARKPKLALSPEEMDLADCEDLVNDSEDESRPSDCCLLRILELQEDFQNELCLLQKVVEEAGNQCHFLPKFHPELNPIEYYWGWCKNYFRERSNGNFERGKRLLQEAVDMCPLITIRRFFRRASRYLSIYHLGATGVVAEFAAKRYRGHRGVMQKDIDQAQAEWEVKQTKLTVGQSLH</sequence>
<reference evidence="4" key="1">
    <citation type="journal article" date="2012" name="Science">
        <title>The Paleozoic origin of enzymatic lignin decomposition reconstructed from 31 fungal genomes.</title>
        <authorList>
            <person name="Floudas D."/>
            <person name="Binder M."/>
            <person name="Riley R."/>
            <person name="Barry K."/>
            <person name="Blanchette R.A."/>
            <person name="Henrissat B."/>
            <person name="Martinez A.T."/>
            <person name="Otillar R."/>
            <person name="Spatafora J.W."/>
            <person name="Yadav J.S."/>
            <person name="Aerts A."/>
            <person name="Benoit I."/>
            <person name="Boyd A."/>
            <person name="Carlson A."/>
            <person name="Copeland A."/>
            <person name="Coutinho P.M."/>
            <person name="de Vries R.P."/>
            <person name="Ferreira P."/>
            <person name="Findley K."/>
            <person name="Foster B."/>
            <person name="Gaskell J."/>
            <person name="Glotzer D."/>
            <person name="Gorecki P."/>
            <person name="Heitman J."/>
            <person name="Hesse C."/>
            <person name="Hori C."/>
            <person name="Igarashi K."/>
            <person name="Jurgens J.A."/>
            <person name="Kallen N."/>
            <person name="Kersten P."/>
            <person name="Kohler A."/>
            <person name="Kuees U."/>
            <person name="Kumar T.K.A."/>
            <person name="Kuo A."/>
            <person name="LaButti K."/>
            <person name="Larrondo L.F."/>
            <person name="Lindquist E."/>
            <person name="Ling A."/>
            <person name="Lombard V."/>
            <person name="Lucas S."/>
            <person name="Lundell T."/>
            <person name="Martin R."/>
            <person name="McLaughlin D.J."/>
            <person name="Morgenstern I."/>
            <person name="Morin E."/>
            <person name="Murat C."/>
            <person name="Nagy L.G."/>
            <person name="Nolan M."/>
            <person name="Ohm R.A."/>
            <person name="Patyshakuliyeva A."/>
            <person name="Rokas A."/>
            <person name="Ruiz-Duenas F.J."/>
            <person name="Sabat G."/>
            <person name="Salamov A."/>
            <person name="Samejima M."/>
            <person name="Schmutz J."/>
            <person name="Slot J.C."/>
            <person name="St John F."/>
            <person name="Stenlid J."/>
            <person name="Sun H."/>
            <person name="Sun S."/>
            <person name="Syed K."/>
            <person name="Tsang A."/>
            <person name="Wiebenga A."/>
            <person name="Young D."/>
            <person name="Pisabarro A."/>
            <person name="Eastwood D.C."/>
            <person name="Martin F."/>
            <person name="Cullen D."/>
            <person name="Grigoriev I.V."/>
            <person name="Hibbett D.S."/>
        </authorList>
    </citation>
    <scope>NUCLEOTIDE SEQUENCE [LARGE SCALE GENOMIC DNA]</scope>
    <source>
        <strain evidence="4">RWD-64-598 SS2</strain>
    </source>
</reference>
<dbReference type="OrthoDB" id="2416294at2759"/>
<feature type="region of interest" description="Disordered" evidence="1">
    <location>
        <begin position="1"/>
        <end position="74"/>
    </location>
</feature>
<dbReference type="KEGG" id="cput:CONPUDRAFT_158105"/>
<feature type="compositionally biased region" description="Basic and acidic residues" evidence="1">
    <location>
        <begin position="108"/>
        <end position="125"/>
    </location>
</feature>
<dbReference type="AlphaFoldDB" id="A0A5M3MDP4"/>
<dbReference type="EMBL" id="JH711585">
    <property type="protein sequence ID" value="EIW76964.1"/>
    <property type="molecule type" value="Genomic_DNA"/>
</dbReference>
<name>A0A5M3MDP4_CONPW</name>
<dbReference type="InterPro" id="IPR038717">
    <property type="entry name" value="Tc1-like_DDE_dom"/>
</dbReference>
<feature type="domain" description="Tc1-like transposase DDE" evidence="2">
    <location>
        <begin position="466"/>
        <end position="506"/>
    </location>
</feature>
<dbReference type="RefSeq" id="XP_007773269.1">
    <property type="nucleotide sequence ID" value="XM_007775079.1"/>
</dbReference>
<dbReference type="GO" id="GO:0003676">
    <property type="term" value="F:nucleic acid binding"/>
    <property type="evidence" value="ECO:0007669"/>
    <property type="project" value="InterPro"/>
</dbReference>
<evidence type="ECO:0000256" key="1">
    <source>
        <dbReference type="SAM" id="MobiDB-lite"/>
    </source>
</evidence>
<dbReference type="GeneID" id="19203869"/>
<evidence type="ECO:0000313" key="3">
    <source>
        <dbReference type="EMBL" id="EIW76964.1"/>
    </source>
</evidence>
<gene>
    <name evidence="3" type="ORF">CONPUDRAFT_158105</name>
</gene>
<evidence type="ECO:0000313" key="4">
    <source>
        <dbReference type="Proteomes" id="UP000053558"/>
    </source>
</evidence>
<feature type="region of interest" description="Disordered" evidence="1">
    <location>
        <begin position="238"/>
        <end position="258"/>
    </location>
</feature>
<protein>
    <recommendedName>
        <fullName evidence="2">Tc1-like transposase DDE domain-containing protein</fullName>
    </recommendedName>
</protein>
<feature type="compositionally biased region" description="Basic and acidic residues" evidence="1">
    <location>
        <begin position="24"/>
        <end position="39"/>
    </location>
</feature>
<evidence type="ECO:0000259" key="2">
    <source>
        <dbReference type="Pfam" id="PF13358"/>
    </source>
</evidence>
<keyword evidence="4" id="KW-1185">Reference proteome</keyword>
<dbReference type="Proteomes" id="UP000053558">
    <property type="component" value="Unassembled WGS sequence"/>
</dbReference>
<accession>A0A5M3MDP4</accession>
<dbReference type="InterPro" id="IPR036397">
    <property type="entry name" value="RNaseH_sf"/>
</dbReference>
<feature type="region of interest" description="Disordered" evidence="1">
    <location>
        <begin position="108"/>
        <end position="137"/>
    </location>
</feature>
<dbReference type="Gene3D" id="3.30.420.10">
    <property type="entry name" value="Ribonuclease H-like superfamily/Ribonuclease H"/>
    <property type="match status" value="1"/>
</dbReference>
<comment type="caution">
    <text evidence="3">The sequence shown here is derived from an EMBL/GenBank/DDBJ whole genome shotgun (WGS) entry which is preliminary data.</text>
</comment>
<feature type="region of interest" description="Disordered" evidence="1">
    <location>
        <begin position="355"/>
        <end position="377"/>
    </location>
</feature>
<feature type="compositionally biased region" description="Acidic residues" evidence="1">
    <location>
        <begin position="40"/>
        <end position="51"/>
    </location>
</feature>
<proteinExistence type="predicted"/>
<dbReference type="PANTHER" id="PTHR35871">
    <property type="entry name" value="EXPRESSED PROTEIN"/>
    <property type="match status" value="1"/>
</dbReference>
<organism evidence="3 4">
    <name type="scientific">Coniophora puteana (strain RWD-64-598)</name>
    <name type="common">Brown rot fungus</name>
    <dbReference type="NCBI Taxonomy" id="741705"/>
    <lineage>
        <taxon>Eukaryota</taxon>
        <taxon>Fungi</taxon>
        <taxon>Dikarya</taxon>
        <taxon>Basidiomycota</taxon>
        <taxon>Agaricomycotina</taxon>
        <taxon>Agaricomycetes</taxon>
        <taxon>Agaricomycetidae</taxon>
        <taxon>Boletales</taxon>
        <taxon>Coniophorineae</taxon>
        <taxon>Coniophoraceae</taxon>
        <taxon>Coniophora</taxon>
    </lineage>
</organism>
<dbReference type="Pfam" id="PF13358">
    <property type="entry name" value="DDE_3"/>
    <property type="match status" value="1"/>
</dbReference>